<organism evidence="1">
    <name type="scientific">Arundo donax</name>
    <name type="common">Giant reed</name>
    <name type="synonym">Donax arundinaceus</name>
    <dbReference type="NCBI Taxonomy" id="35708"/>
    <lineage>
        <taxon>Eukaryota</taxon>
        <taxon>Viridiplantae</taxon>
        <taxon>Streptophyta</taxon>
        <taxon>Embryophyta</taxon>
        <taxon>Tracheophyta</taxon>
        <taxon>Spermatophyta</taxon>
        <taxon>Magnoliopsida</taxon>
        <taxon>Liliopsida</taxon>
        <taxon>Poales</taxon>
        <taxon>Poaceae</taxon>
        <taxon>PACMAD clade</taxon>
        <taxon>Arundinoideae</taxon>
        <taxon>Arundineae</taxon>
        <taxon>Arundo</taxon>
    </lineage>
</organism>
<dbReference type="AlphaFoldDB" id="A0A0A9EAI5"/>
<reference evidence="1" key="2">
    <citation type="journal article" date="2015" name="Data Brief">
        <title>Shoot transcriptome of the giant reed, Arundo donax.</title>
        <authorList>
            <person name="Barrero R.A."/>
            <person name="Guerrero F.D."/>
            <person name="Moolhuijzen P."/>
            <person name="Goolsby J.A."/>
            <person name="Tidwell J."/>
            <person name="Bellgard S.E."/>
            <person name="Bellgard M.I."/>
        </authorList>
    </citation>
    <scope>NUCLEOTIDE SEQUENCE</scope>
    <source>
        <tissue evidence="1">Shoot tissue taken approximately 20 cm above the soil surface</tissue>
    </source>
</reference>
<accession>A0A0A9EAI5</accession>
<dbReference type="EMBL" id="GBRH01200844">
    <property type="protein sequence ID" value="JAD97051.1"/>
    <property type="molecule type" value="Transcribed_RNA"/>
</dbReference>
<evidence type="ECO:0000313" key="1">
    <source>
        <dbReference type="EMBL" id="JAD97051.1"/>
    </source>
</evidence>
<protein>
    <submittedName>
        <fullName evidence="1">Uncharacterized protein</fullName>
    </submittedName>
</protein>
<name>A0A0A9EAI5_ARUDO</name>
<sequence>MHASNTSLTRERENKYREGSCLLLKKCFCSPVLK</sequence>
<reference evidence="1" key="1">
    <citation type="submission" date="2014-09" db="EMBL/GenBank/DDBJ databases">
        <authorList>
            <person name="Magalhaes I.L.F."/>
            <person name="Oliveira U."/>
            <person name="Santos F.R."/>
            <person name="Vidigal T.H.D.A."/>
            <person name="Brescovit A.D."/>
            <person name="Santos A.J."/>
        </authorList>
    </citation>
    <scope>NUCLEOTIDE SEQUENCE</scope>
    <source>
        <tissue evidence="1">Shoot tissue taken approximately 20 cm above the soil surface</tissue>
    </source>
</reference>
<proteinExistence type="predicted"/>